<name>A0A9W8L5I0_9FUNG</name>
<gene>
    <name evidence="1" type="ORF">IWW39_000309</name>
</gene>
<keyword evidence="2" id="KW-1185">Reference proteome</keyword>
<organism evidence="1 2">
    <name type="scientific">Coemansia spiralis</name>
    <dbReference type="NCBI Taxonomy" id="417178"/>
    <lineage>
        <taxon>Eukaryota</taxon>
        <taxon>Fungi</taxon>
        <taxon>Fungi incertae sedis</taxon>
        <taxon>Zoopagomycota</taxon>
        <taxon>Kickxellomycotina</taxon>
        <taxon>Kickxellomycetes</taxon>
        <taxon>Kickxellales</taxon>
        <taxon>Kickxellaceae</taxon>
        <taxon>Coemansia</taxon>
    </lineage>
</organism>
<dbReference type="AlphaFoldDB" id="A0A9W8L5I0"/>
<dbReference type="Proteomes" id="UP001151516">
    <property type="component" value="Unassembled WGS sequence"/>
</dbReference>
<proteinExistence type="predicted"/>
<protein>
    <submittedName>
        <fullName evidence="1">Uncharacterized protein</fullName>
    </submittedName>
</protein>
<evidence type="ECO:0000313" key="1">
    <source>
        <dbReference type="EMBL" id="KAJ2690950.1"/>
    </source>
</evidence>
<reference evidence="1" key="1">
    <citation type="submission" date="2022-07" db="EMBL/GenBank/DDBJ databases">
        <title>Phylogenomic reconstructions and comparative analyses of Kickxellomycotina fungi.</title>
        <authorList>
            <person name="Reynolds N.K."/>
            <person name="Stajich J.E."/>
            <person name="Barry K."/>
            <person name="Grigoriev I.V."/>
            <person name="Crous P."/>
            <person name="Smith M.E."/>
        </authorList>
    </citation>
    <scope>NUCLEOTIDE SEQUENCE</scope>
    <source>
        <strain evidence="1">CBS 109367</strain>
    </source>
</reference>
<comment type="caution">
    <text evidence="1">The sequence shown here is derived from an EMBL/GenBank/DDBJ whole genome shotgun (WGS) entry which is preliminary data.</text>
</comment>
<sequence>MRTYTAIAVAASAALAQEIGFSGAPSISSGSNAISNPNVNNGWQSDSSLFSSGGSGAPSTFSNVAGSSFTSVNSNAAFKDNLVNNPSATFIKGNDGWTANGNQNAMGPVQNLFGGAVPVFRRGGDVVFADVHRQVQGSPHVVSPGFVSPMWGQPQFVQGFAPGVVATVPIVKRSGDIVFADVHRQVNTAQPVQFVSPSFGWNVAAPQFVSTTVQPVVAAAQPIIAASQPIVAAAQPVVAQSFAAPVSIEQNGQKASIVQSHA</sequence>
<evidence type="ECO:0000313" key="2">
    <source>
        <dbReference type="Proteomes" id="UP001151516"/>
    </source>
</evidence>
<accession>A0A9W8L5I0</accession>
<dbReference type="OrthoDB" id="5561444at2759"/>
<dbReference type="EMBL" id="JANBTX010000005">
    <property type="protein sequence ID" value="KAJ2690950.1"/>
    <property type="molecule type" value="Genomic_DNA"/>
</dbReference>